<evidence type="ECO:0000313" key="1">
    <source>
        <dbReference type="EMBL" id="KAB2446564.1"/>
    </source>
</evidence>
<evidence type="ECO:0008006" key="3">
    <source>
        <dbReference type="Google" id="ProtNLM"/>
    </source>
</evidence>
<name>A0AAN5XJQ9_BACCE</name>
<dbReference type="EMBL" id="WBPI01000027">
    <property type="protein sequence ID" value="KAB2446564.1"/>
    <property type="molecule type" value="Genomic_DNA"/>
</dbReference>
<evidence type="ECO:0000313" key="2">
    <source>
        <dbReference type="Proteomes" id="UP000461739"/>
    </source>
</evidence>
<reference evidence="1 2" key="1">
    <citation type="submission" date="2019-10" db="EMBL/GenBank/DDBJ databases">
        <title>Bacillus from the desert of Cuatro Cinegas, Coahuila.</title>
        <authorList>
            <person name="Olmedo-Alvarez G."/>
            <person name="Saldana S."/>
            <person name="Barcelo D."/>
        </authorList>
    </citation>
    <scope>NUCLEOTIDE SEQUENCE [LARGE SCALE GENOMIC DNA]</scope>
    <source>
        <strain evidence="1 2">CH316_11T</strain>
    </source>
</reference>
<dbReference type="AlphaFoldDB" id="A0AAN5XJQ9"/>
<dbReference type="Proteomes" id="UP000461739">
    <property type="component" value="Unassembled WGS sequence"/>
</dbReference>
<proteinExistence type="predicted"/>
<accession>A0AAN5XJQ9</accession>
<sequence length="111" mass="11368">MTSGITHIPGSSVINLDAGTYLVEYNTVSQAPTANFVSTRALLNGSTIAGASVVSPQVAPGTFQSLSTGFIVIAPDPVNTLEIAADSQGGNIYNSQFASIPNVSVRIVKIS</sequence>
<organism evidence="1 2">
    <name type="scientific">Bacillus cereus</name>
    <dbReference type="NCBI Taxonomy" id="1396"/>
    <lineage>
        <taxon>Bacteria</taxon>
        <taxon>Bacillati</taxon>
        <taxon>Bacillota</taxon>
        <taxon>Bacilli</taxon>
        <taxon>Bacillales</taxon>
        <taxon>Bacillaceae</taxon>
        <taxon>Bacillus</taxon>
        <taxon>Bacillus cereus group</taxon>
    </lineage>
</organism>
<protein>
    <recommendedName>
        <fullName evidence="3">Collagen triple helix repeat domain protein</fullName>
    </recommendedName>
</protein>
<gene>
    <name evidence="1" type="ORF">F8165_30125</name>
</gene>
<comment type="caution">
    <text evidence="1">The sequence shown here is derived from an EMBL/GenBank/DDBJ whole genome shotgun (WGS) entry which is preliminary data.</text>
</comment>